<dbReference type="Gene3D" id="1.25.40.20">
    <property type="entry name" value="Ankyrin repeat-containing domain"/>
    <property type="match status" value="1"/>
</dbReference>
<dbReference type="InterPro" id="IPR036770">
    <property type="entry name" value="Ankyrin_rpt-contain_sf"/>
</dbReference>
<organism evidence="1 2">
    <name type="scientific">Oidiodendron maius (strain Zn)</name>
    <dbReference type="NCBI Taxonomy" id="913774"/>
    <lineage>
        <taxon>Eukaryota</taxon>
        <taxon>Fungi</taxon>
        <taxon>Dikarya</taxon>
        <taxon>Ascomycota</taxon>
        <taxon>Pezizomycotina</taxon>
        <taxon>Leotiomycetes</taxon>
        <taxon>Leotiomycetes incertae sedis</taxon>
        <taxon>Myxotrichaceae</taxon>
        <taxon>Oidiodendron</taxon>
    </lineage>
</organism>
<reference evidence="2" key="2">
    <citation type="submission" date="2015-01" db="EMBL/GenBank/DDBJ databases">
        <title>Evolutionary Origins and Diversification of the Mycorrhizal Mutualists.</title>
        <authorList>
            <consortium name="DOE Joint Genome Institute"/>
            <consortium name="Mycorrhizal Genomics Consortium"/>
            <person name="Kohler A."/>
            <person name="Kuo A."/>
            <person name="Nagy L.G."/>
            <person name="Floudas D."/>
            <person name="Copeland A."/>
            <person name="Barry K.W."/>
            <person name="Cichocki N."/>
            <person name="Veneault-Fourrey C."/>
            <person name="LaButti K."/>
            <person name="Lindquist E.A."/>
            <person name="Lipzen A."/>
            <person name="Lundell T."/>
            <person name="Morin E."/>
            <person name="Murat C."/>
            <person name="Riley R."/>
            <person name="Ohm R."/>
            <person name="Sun H."/>
            <person name="Tunlid A."/>
            <person name="Henrissat B."/>
            <person name="Grigoriev I.V."/>
            <person name="Hibbett D.S."/>
            <person name="Martin F."/>
        </authorList>
    </citation>
    <scope>NUCLEOTIDE SEQUENCE [LARGE SCALE GENOMIC DNA]</scope>
    <source>
        <strain evidence="2">Zn</strain>
    </source>
</reference>
<proteinExistence type="predicted"/>
<reference evidence="1 2" key="1">
    <citation type="submission" date="2014-04" db="EMBL/GenBank/DDBJ databases">
        <authorList>
            <consortium name="DOE Joint Genome Institute"/>
            <person name="Kuo A."/>
            <person name="Martino E."/>
            <person name="Perotto S."/>
            <person name="Kohler A."/>
            <person name="Nagy L.G."/>
            <person name="Floudas D."/>
            <person name="Copeland A."/>
            <person name="Barry K.W."/>
            <person name="Cichocki N."/>
            <person name="Veneault-Fourrey C."/>
            <person name="LaButti K."/>
            <person name="Lindquist E.A."/>
            <person name="Lipzen A."/>
            <person name="Lundell T."/>
            <person name="Morin E."/>
            <person name="Murat C."/>
            <person name="Sun H."/>
            <person name="Tunlid A."/>
            <person name="Henrissat B."/>
            <person name="Grigoriev I.V."/>
            <person name="Hibbett D.S."/>
            <person name="Martin F."/>
            <person name="Nordberg H.P."/>
            <person name="Cantor M.N."/>
            <person name="Hua S.X."/>
        </authorList>
    </citation>
    <scope>NUCLEOTIDE SEQUENCE [LARGE SCALE GENOMIC DNA]</scope>
    <source>
        <strain evidence="1 2">Zn</strain>
    </source>
</reference>
<evidence type="ECO:0000313" key="2">
    <source>
        <dbReference type="Proteomes" id="UP000054321"/>
    </source>
</evidence>
<name>A0A0C3H481_OIDMZ</name>
<dbReference type="OrthoDB" id="539213at2759"/>
<evidence type="ECO:0000313" key="1">
    <source>
        <dbReference type="EMBL" id="KIN03006.1"/>
    </source>
</evidence>
<dbReference type="EMBL" id="KN832874">
    <property type="protein sequence ID" value="KIN03006.1"/>
    <property type="molecule type" value="Genomic_DNA"/>
</dbReference>
<protein>
    <recommendedName>
        <fullName evidence="3">Ankyrin repeat protein</fullName>
    </recommendedName>
</protein>
<accession>A0A0C3H481</accession>
<evidence type="ECO:0008006" key="3">
    <source>
        <dbReference type="Google" id="ProtNLM"/>
    </source>
</evidence>
<sequence>MSFYSQLQLLAEFGMSYKSGDDNILEYALDRREILDWLLDQGLDINGPSNRTLKCTDDTFLRDNTVEVLNRAAVIGDIDLFDHLVARGAKPSQSNALHNTSRSENAVAMITHLINTYHLDINASESCGGLTELDQWATEWGPLLYYAILYSNLPAAEVLLNYGAEIGGSCGLAIMKKNTPAVKLLLDKGADPSKNLGYAITRNYFEGCKLCLEHSGDIAIGKQEIRWWLALAVRIPG</sequence>
<keyword evidence="2" id="KW-1185">Reference proteome</keyword>
<dbReference type="Proteomes" id="UP000054321">
    <property type="component" value="Unassembled WGS sequence"/>
</dbReference>
<dbReference type="AlphaFoldDB" id="A0A0C3H481"/>
<dbReference type="HOGENOM" id="CLU_1042835_0_0_1"/>
<dbReference type="InParanoid" id="A0A0C3H481"/>
<dbReference type="SUPFAM" id="SSF48403">
    <property type="entry name" value="Ankyrin repeat"/>
    <property type="match status" value="1"/>
</dbReference>
<gene>
    <name evidence="1" type="ORF">OIDMADRAFT_27479</name>
</gene>